<reference evidence="7 8" key="1">
    <citation type="submission" date="2022-12" db="EMBL/GenBank/DDBJ databases">
        <title>Chromosome-level genome of Tegillarca granosa.</title>
        <authorList>
            <person name="Kim J."/>
        </authorList>
    </citation>
    <scope>NUCLEOTIDE SEQUENCE [LARGE SCALE GENOMIC DNA]</scope>
    <source>
        <strain evidence="7">Teg-2019</strain>
        <tissue evidence="7">Adductor muscle</tissue>
    </source>
</reference>
<dbReference type="PANTHER" id="PTHR48078">
    <property type="entry name" value="THREONINE DEHYDRATASE, MITOCHONDRIAL-RELATED"/>
    <property type="match status" value="1"/>
</dbReference>
<evidence type="ECO:0000256" key="4">
    <source>
        <dbReference type="ARBA" id="ARBA00041766"/>
    </source>
</evidence>
<sequence length="326" mass="34748">MESVSKMVPDNIPLSDIQDAKCRMEGQIMKTPLVPLNYDVKHGKVYLKLENLQPIGSFKLRGACNAIQQISTKKLKASGVYTTSAGNFAQGLAWNTNKLNIPCDVLVPDHAPKAKLEAIERLNGQVHKVTFDVWWKALQDHNYEGMKGVFIHPVSDKSVIAGNGTIGLEIFDDLPDIDAVIIPFGGGGLTCGIGSALKALKPNIKVYTCEVDTAAPLKASLDLGKPTTCNYQPSFIDGMGGKSVLPEMWPLIQNIVTDSLVVTVQEVANAVKLLAEKNHVIAEGAGAAAVAAALSGKVEGNIVCIISGGNLDTDKLIQILQGQIPT</sequence>
<dbReference type="Gene3D" id="3.40.50.1100">
    <property type="match status" value="2"/>
</dbReference>
<dbReference type="Pfam" id="PF00291">
    <property type="entry name" value="PALP"/>
    <property type="match status" value="1"/>
</dbReference>
<dbReference type="InterPro" id="IPR036052">
    <property type="entry name" value="TrpB-like_PALP_sf"/>
</dbReference>
<name>A0ABQ9FQI6_TEGGR</name>
<evidence type="ECO:0000256" key="3">
    <source>
        <dbReference type="ARBA" id="ARBA00023239"/>
    </source>
</evidence>
<protein>
    <recommendedName>
        <fullName evidence="4">L-serine deaminase</fullName>
    </recommendedName>
    <alternativeName>
        <fullName evidence="5">L-threonine dehydratase</fullName>
    </alternativeName>
</protein>
<comment type="cofactor">
    <cofactor evidence="1">
        <name>pyridoxal 5'-phosphate</name>
        <dbReference type="ChEBI" id="CHEBI:597326"/>
    </cofactor>
</comment>
<dbReference type="SUPFAM" id="SSF53686">
    <property type="entry name" value="Tryptophan synthase beta subunit-like PLP-dependent enzymes"/>
    <property type="match status" value="1"/>
</dbReference>
<evidence type="ECO:0000256" key="5">
    <source>
        <dbReference type="ARBA" id="ARBA00042605"/>
    </source>
</evidence>
<keyword evidence="2" id="KW-0663">Pyridoxal phosphate</keyword>
<feature type="domain" description="Tryptophan synthase beta chain-like PALP" evidence="6">
    <location>
        <begin position="27"/>
        <end position="308"/>
    </location>
</feature>
<dbReference type="InterPro" id="IPR001926">
    <property type="entry name" value="TrpB-like_PALP"/>
</dbReference>
<dbReference type="PANTHER" id="PTHR48078:SF6">
    <property type="entry name" value="L-THREONINE DEHYDRATASE CATABOLIC TDCB"/>
    <property type="match status" value="1"/>
</dbReference>
<evidence type="ECO:0000259" key="6">
    <source>
        <dbReference type="Pfam" id="PF00291"/>
    </source>
</evidence>
<dbReference type="EMBL" id="JARBDR010000214">
    <property type="protein sequence ID" value="KAJ8318976.1"/>
    <property type="molecule type" value="Genomic_DNA"/>
</dbReference>
<gene>
    <name evidence="7" type="ORF">KUTeg_004067</name>
</gene>
<evidence type="ECO:0000256" key="1">
    <source>
        <dbReference type="ARBA" id="ARBA00001933"/>
    </source>
</evidence>
<dbReference type="Proteomes" id="UP001217089">
    <property type="component" value="Unassembled WGS sequence"/>
</dbReference>
<proteinExistence type="predicted"/>
<evidence type="ECO:0000313" key="8">
    <source>
        <dbReference type="Proteomes" id="UP001217089"/>
    </source>
</evidence>
<accession>A0ABQ9FQI6</accession>
<comment type="caution">
    <text evidence="7">The sequence shown here is derived from an EMBL/GenBank/DDBJ whole genome shotgun (WGS) entry which is preliminary data.</text>
</comment>
<evidence type="ECO:0000313" key="7">
    <source>
        <dbReference type="EMBL" id="KAJ8318976.1"/>
    </source>
</evidence>
<organism evidence="7 8">
    <name type="scientific">Tegillarca granosa</name>
    <name type="common">Malaysian cockle</name>
    <name type="synonym">Anadara granosa</name>
    <dbReference type="NCBI Taxonomy" id="220873"/>
    <lineage>
        <taxon>Eukaryota</taxon>
        <taxon>Metazoa</taxon>
        <taxon>Spiralia</taxon>
        <taxon>Lophotrochozoa</taxon>
        <taxon>Mollusca</taxon>
        <taxon>Bivalvia</taxon>
        <taxon>Autobranchia</taxon>
        <taxon>Pteriomorphia</taxon>
        <taxon>Arcoida</taxon>
        <taxon>Arcoidea</taxon>
        <taxon>Arcidae</taxon>
        <taxon>Tegillarca</taxon>
    </lineage>
</organism>
<evidence type="ECO:0000256" key="2">
    <source>
        <dbReference type="ARBA" id="ARBA00022898"/>
    </source>
</evidence>
<keyword evidence="3" id="KW-0456">Lyase</keyword>
<dbReference type="InterPro" id="IPR050147">
    <property type="entry name" value="Ser/Thr_Dehydratase"/>
</dbReference>
<keyword evidence="8" id="KW-1185">Reference proteome</keyword>